<accession>A0ABU2ABJ9</accession>
<dbReference type="EMBL" id="JAVDXV010000007">
    <property type="protein sequence ID" value="MDR7334577.1"/>
    <property type="molecule type" value="Genomic_DNA"/>
</dbReference>
<sequence>MNTAFMLLAQYSGQPVIPVEKVVPDFFGHLSVDIFIRKVSAGEIDIPMIRIEGKSQKSAKGIHLNDLADYIDKRRAAAVKEASQLAGRSA</sequence>
<dbReference type="Proteomes" id="UP001180825">
    <property type="component" value="Unassembled WGS sequence"/>
</dbReference>
<keyword evidence="2" id="KW-1185">Reference proteome</keyword>
<proteinExistence type="predicted"/>
<organism evidence="1 2">
    <name type="scientific">Roseateles asaccharophilus</name>
    <dbReference type="NCBI Taxonomy" id="582607"/>
    <lineage>
        <taxon>Bacteria</taxon>
        <taxon>Pseudomonadati</taxon>
        <taxon>Pseudomonadota</taxon>
        <taxon>Betaproteobacteria</taxon>
        <taxon>Burkholderiales</taxon>
        <taxon>Sphaerotilaceae</taxon>
        <taxon>Roseateles</taxon>
    </lineage>
</organism>
<evidence type="ECO:0000313" key="1">
    <source>
        <dbReference type="EMBL" id="MDR7334577.1"/>
    </source>
</evidence>
<evidence type="ECO:0008006" key="3">
    <source>
        <dbReference type="Google" id="ProtNLM"/>
    </source>
</evidence>
<reference evidence="1 2" key="1">
    <citation type="submission" date="2023-07" db="EMBL/GenBank/DDBJ databases">
        <title>Sorghum-associated microbial communities from plants grown in Nebraska, USA.</title>
        <authorList>
            <person name="Schachtman D."/>
        </authorList>
    </citation>
    <scope>NUCLEOTIDE SEQUENCE [LARGE SCALE GENOMIC DNA]</scope>
    <source>
        <strain evidence="1 2">BE316</strain>
    </source>
</reference>
<dbReference type="InterPro" id="IPR020518">
    <property type="entry name" value="Tscrpt_reg_PrtN"/>
</dbReference>
<name>A0ABU2ABJ9_9BURK</name>
<dbReference type="RefSeq" id="WP_310331098.1">
    <property type="nucleotide sequence ID" value="NZ_JAVDXV010000007.1"/>
</dbReference>
<gene>
    <name evidence="1" type="ORF">J2X21_003733</name>
</gene>
<dbReference type="Pfam" id="PF11112">
    <property type="entry name" value="PyocinActivator"/>
    <property type="match status" value="1"/>
</dbReference>
<evidence type="ECO:0000313" key="2">
    <source>
        <dbReference type="Proteomes" id="UP001180825"/>
    </source>
</evidence>
<protein>
    <recommendedName>
        <fullName evidence="3">Pyocin activator protein PrtN</fullName>
    </recommendedName>
</protein>
<comment type="caution">
    <text evidence="1">The sequence shown here is derived from an EMBL/GenBank/DDBJ whole genome shotgun (WGS) entry which is preliminary data.</text>
</comment>